<keyword evidence="4 11" id="KW-1133">Transmembrane helix</keyword>
<dbReference type="GO" id="GO:0034707">
    <property type="term" value="C:chloride channel complex"/>
    <property type="evidence" value="ECO:0007669"/>
    <property type="project" value="UniProtKB-KW"/>
</dbReference>
<feature type="domain" description="CBS" evidence="12">
    <location>
        <begin position="550"/>
        <end position="610"/>
    </location>
</feature>
<gene>
    <name evidence="13" type="ORF">KME25_25715</name>
</gene>
<comment type="caution">
    <text evidence="13">The sequence shown here is derived from an EMBL/GenBank/DDBJ whole genome shotgun (WGS) entry which is preliminary data.</text>
</comment>
<keyword evidence="10" id="KW-0129">CBS domain</keyword>
<evidence type="ECO:0000256" key="11">
    <source>
        <dbReference type="SAM" id="Phobius"/>
    </source>
</evidence>
<keyword evidence="3 11" id="KW-0812">Transmembrane</keyword>
<feature type="transmembrane region" description="Helical" evidence="11">
    <location>
        <begin position="248"/>
        <end position="266"/>
    </location>
</feature>
<dbReference type="SUPFAM" id="SSF81340">
    <property type="entry name" value="Clc chloride channel"/>
    <property type="match status" value="1"/>
</dbReference>
<evidence type="ECO:0000256" key="1">
    <source>
        <dbReference type="ARBA" id="ARBA00004141"/>
    </source>
</evidence>
<evidence type="ECO:0000256" key="10">
    <source>
        <dbReference type="PROSITE-ProRule" id="PRU00703"/>
    </source>
</evidence>
<evidence type="ECO:0000313" key="13">
    <source>
        <dbReference type="EMBL" id="MBW4547814.1"/>
    </source>
</evidence>
<name>A0A951UCB3_9CYAN</name>
<dbReference type="InterPro" id="IPR014743">
    <property type="entry name" value="Cl-channel_core"/>
</dbReference>
<feature type="transmembrane region" description="Helical" evidence="11">
    <location>
        <begin position="173"/>
        <end position="198"/>
    </location>
</feature>
<dbReference type="Gene3D" id="1.10.3080.10">
    <property type="entry name" value="Clc chloride channel"/>
    <property type="match status" value="1"/>
</dbReference>
<evidence type="ECO:0000313" key="14">
    <source>
        <dbReference type="Proteomes" id="UP000753908"/>
    </source>
</evidence>
<dbReference type="EMBL" id="JAHHIF010000049">
    <property type="protein sequence ID" value="MBW4547814.1"/>
    <property type="molecule type" value="Genomic_DNA"/>
</dbReference>
<feature type="domain" description="CBS" evidence="12">
    <location>
        <begin position="479"/>
        <end position="536"/>
    </location>
</feature>
<keyword evidence="9" id="KW-0407">Ion channel</keyword>
<evidence type="ECO:0000259" key="12">
    <source>
        <dbReference type="PROSITE" id="PS51371"/>
    </source>
</evidence>
<keyword evidence="2" id="KW-0813">Transport</keyword>
<dbReference type="SMART" id="SM00116">
    <property type="entry name" value="CBS"/>
    <property type="match status" value="2"/>
</dbReference>
<proteinExistence type="predicted"/>
<feature type="transmembrane region" description="Helical" evidence="11">
    <location>
        <begin position="296"/>
        <end position="317"/>
    </location>
</feature>
<organism evidence="13 14">
    <name type="scientific">Symplocastrum torsivum CPER-KK1</name>
    <dbReference type="NCBI Taxonomy" id="450513"/>
    <lineage>
        <taxon>Bacteria</taxon>
        <taxon>Bacillati</taxon>
        <taxon>Cyanobacteriota</taxon>
        <taxon>Cyanophyceae</taxon>
        <taxon>Oscillatoriophycideae</taxon>
        <taxon>Oscillatoriales</taxon>
        <taxon>Microcoleaceae</taxon>
        <taxon>Symplocastrum</taxon>
    </lineage>
</organism>
<keyword evidence="5" id="KW-0406">Ion transport</keyword>
<feature type="transmembrane region" description="Helical" evidence="11">
    <location>
        <begin position="423"/>
        <end position="440"/>
    </location>
</feature>
<dbReference type="PROSITE" id="PS51371">
    <property type="entry name" value="CBS"/>
    <property type="match status" value="2"/>
</dbReference>
<dbReference type="InterPro" id="IPR046342">
    <property type="entry name" value="CBS_dom_sf"/>
</dbReference>
<dbReference type="SUPFAM" id="SSF54631">
    <property type="entry name" value="CBS-domain pair"/>
    <property type="match status" value="1"/>
</dbReference>
<dbReference type="CDD" id="cd00400">
    <property type="entry name" value="Voltage_gated_ClC"/>
    <property type="match status" value="1"/>
</dbReference>
<dbReference type="InterPro" id="IPR001807">
    <property type="entry name" value="ClC"/>
</dbReference>
<feature type="transmembrane region" description="Helical" evidence="11">
    <location>
        <begin position="37"/>
        <end position="59"/>
    </location>
</feature>
<dbReference type="Pfam" id="PF00571">
    <property type="entry name" value="CBS"/>
    <property type="match status" value="2"/>
</dbReference>
<dbReference type="InterPro" id="IPR000644">
    <property type="entry name" value="CBS_dom"/>
</dbReference>
<comment type="subcellular location">
    <subcellularLocation>
        <location evidence="1">Membrane</location>
        <topology evidence="1">Multi-pass membrane protein</topology>
    </subcellularLocation>
</comment>
<sequence>MTAIPPAKVLQPNSSALALPYRFPRILNRLQPSPETVVLFLAFAIGVTTGMGSVTFHFLIEQIHTWMLRDLMGFISVWGAWTLACVPTLGGLIVGLMRVARPDFGPSMSALIAAAQGIQKISPLRPVTKMVAAAVSLGTGASLGPEGPSVEIGANIGMLLGQVLQVSKERHRLLLGAGAAAGLAAGFNAPIAGVFFALEVVLGTTFATSAVSVVLLAAVVSALIAQIVLGAQPAFTLPVYEVRSPLELPLYLGLGLLASLVSLAYTKSIQLARRCFKGEVVGLRWLGQLPPPIKPVIGGFCVGLAALYAPQILGVGYETIQAMLQGVEFTLPLLLTLLVIKLVATAISLGSGLVGGIFAPAMFLGAALGATYGTVLAAIIPAGMVNIAAPPAYAMVGMAAVLAGSARAPLTAILLLFELTRDYRIVLPLMAAVGLSVWLMEMLTPAPSQEPQLQATLGLSVEPNPEREIMQQMLVAEAMHQPSLMLLSSMPVLEAALALTTSQSRSALVVDDAEHLVGLVSLQDINRSLIRAKTDFPTAQMPKLLLGDICTRDMVYAYPDEAIAEAVDRMGARGLHQLPVVKRDDPSQVLGVLEQEGVTLACSLAATREVLRQHLSLPTVTEELSPVPVKQLT</sequence>
<dbReference type="AlphaFoldDB" id="A0A951UCB3"/>
<keyword evidence="8" id="KW-0868">Chloride</keyword>
<dbReference type="PANTHER" id="PTHR43427">
    <property type="entry name" value="CHLORIDE CHANNEL PROTEIN CLC-E"/>
    <property type="match status" value="1"/>
</dbReference>
<dbReference type="Pfam" id="PF00654">
    <property type="entry name" value="Voltage_CLC"/>
    <property type="match status" value="1"/>
</dbReference>
<keyword evidence="7" id="KW-0869">Chloride channel</keyword>
<evidence type="ECO:0000256" key="5">
    <source>
        <dbReference type="ARBA" id="ARBA00023065"/>
    </source>
</evidence>
<reference evidence="13" key="2">
    <citation type="journal article" date="2022" name="Microbiol. Resour. Announc.">
        <title>Metagenome Sequencing to Explore Phylogenomics of Terrestrial Cyanobacteria.</title>
        <authorList>
            <person name="Ward R.D."/>
            <person name="Stajich J.E."/>
            <person name="Johansen J.R."/>
            <person name="Huntemann M."/>
            <person name="Clum A."/>
            <person name="Foster B."/>
            <person name="Foster B."/>
            <person name="Roux S."/>
            <person name="Palaniappan K."/>
            <person name="Varghese N."/>
            <person name="Mukherjee S."/>
            <person name="Reddy T.B.K."/>
            <person name="Daum C."/>
            <person name="Copeland A."/>
            <person name="Chen I.A."/>
            <person name="Ivanova N.N."/>
            <person name="Kyrpides N.C."/>
            <person name="Shapiro N."/>
            <person name="Eloe-Fadrosh E.A."/>
            <person name="Pietrasiak N."/>
        </authorList>
    </citation>
    <scope>NUCLEOTIDE SEQUENCE</scope>
    <source>
        <strain evidence="13">CPER-KK1</strain>
    </source>
</reference>
<evidence type="ECO:0000256" key="4">
    <source>
        <dbReference type="ARBA" id="ARBA00022989"/>
    </source>
</evidence>
<feature type="transmembrane region" description="Helical" evidence="11">
    <location>
        <begin position="357"/>
        <end position="380"/>
    </location>
</feature>
<protein>
    <submittedName>
        <fullName evidence="13">Chloride channel protein</fullName>
    </submittedName>
</protein>
<dbReference type="PANTHER" id="PTHR43427:SF6">
    <property type="entry name" value="CHLORIDE CHANNEL PROTEIN CLC-E"/>
    <property type="match status" value="1"/>
</dbReference>
<feature type="transmembrane region" description="Helical" evidence="11">
    <location>
        <begin position="329"/>
        <end position="350"/>
    </location>
</feature>
<dbReference type="Gene3D" id="3.10.580.10">
    <property type="entry name" value="CBS-domain"/>
    <property type="match status" value="1"/>
</dbReference>
<feature type="transmembrane region" description="Helical" evidence="11">
    <location>
        <begin position="71"/>
        <end position="97"/>
    </location>
</feature>
<evidence type="ECO:0000256" key="8">
    <source>
        <dbReference type="ARBA" id="ARBA00023214"/>
    </source>
</evidence>
<dbReference type="PRINTS" id="PR00762">
    <property type="entry name" value="CLCHANNEL"/>
</dbReference>
<dbReference type="GO" id="GO:0005254">
    <property type="term" value="F:chloride channel activity"/>
    <property type="evidence" value="ECO:0007669"/>
    <property type="project" value="UniProtKB-KW"/>
</dbReference>
<dbReference type="InterPro" id="IPR050368">
    <property type="entry name" value="ClC-type_chloride_channel"/>
</dbReference>
<evidence type="ECO:0000256" key="7">
    <source>
        <dbReference type="ARBA" id="ARBA00023173"/>
    </source>
</evidence>
<evidence type="ECO:0000256" key="9">
    <source>
        <dbReference type="ARBA" id="ARBA00023303"/>
    </source>
</evidence>
<feature type="transmembrane region" description="Helical" evidence="11">
    <location>
        <begin position="392"/>
        <end position="416"/>
    </location>
</feature>
<evidence type="ECO:0000256" key="3">
    <source>
        <dbReference type="ARBA" id="ARBA00022692"/>
    </source>
</evidence>
<reference evidence="13" key="1">
    <citation type="submission" date="2021-05" db="EMBL/GenBank/DDBJ databases">
        <authorList>
            <person name="Pietrasiak N."/>
            <person name="Ward R."/>
            <person name="Stajich J.E."/>
            <person name="Kurbessoian T."/>
        </authorList>
    </citation>
    <scope>NUCLEOTIDE SEQUENCE</scope>
    <source>
        <strain evidence="13">CPER-KK1</strain>
    </source>
</reference>
<keyword evidence="6 11" id="KW-0472">Membrane</keyword>
<dbReference type="Proteomes" id="UP000753908">
    <property type="component" value="Unassembled WGS sequence"/>
</dbReference>
<evidence type="ECO:0000256" key="6">
    <source>
        <dbReference type="ARBA" id="ARBA00023136"/>
    </source>
</evidence>
<evidence type="ECO:0000256" key="2">
    <source>
        <dbReference type="ARBA" id="ARBA00022448"/>
    </source>
</evidence>
<accession>A0A951UCB3</accession>
<feature type="transmembrane region" description="Helical" evidence="11">
    <location>
        <begin position="205"/>
        <end position="228"/>
    </location>
</feature>